<proteinExistence type="predicted"/>
<organism evidence="1">
    <name type="scientific">hydrothermal vent metagenome</name>
    <dbReference type="NCBI Taxonomy" id="652676"/>
    <lineage>
        <taxon>unclassified sequences</taxon>
        <taxon>metagenomes</taxon>
        <taxon>ecological metagenomes</taxon>
    </lineage>
</organism>
<accession>A0A3B0QR01</accession>
<sequence>MKKFIFVILLMTFFATSTYVQAEANKSPQPYLFKAGDLDIFIPAPSDKFVEVGYANKGFLWEIVRSKNLSNGLFVLKTDFSDVMDGLSNLDIEYSTLSKYARIQIQEDIVKLDNVAFKAIVDKAKAEVGDSFATNRVEPEKMLIKRVKALDLKSSNLQTRTSLGRLFSKPDAYGYGVLIKVKPGNDPSHTKSEPSYIVAGFTMIHVNEKLISTYLYAKYEGKDTLKWLQKTTEDWSDAILKANK</sequence>
<gene>
    <name evidence="1" type="ORF">MNBD_DELTA01-602</name>
</gene>
<reference evidence="1" key="1">
    <citation type="submission" date="2018-06" db="EMBL/GenBank/DDBJ databases">
        <authorList>
            <person name="Zhirakovskaya E."/>
        </authorList>
    </citation>
    <scope>NUCLEOTIDE SEQUENCE</scope>
</reference>
<protein>
    <submittedName>
        <fullName evidence="1">Uncharacterized protein</fullName>
    </submittedName>
</protein>
<name>A0A3B0QR01_9ZZZZ</name>
<dbReference type="AlphaFoldDB" id="A0A3B0QR01"/>
<dbReference type="EMBL" id="UOEA01000051">
    <property type="protein sequence ID" value="VAV83830.1"/>
    <property type="molecule type" value="Genomic_DNA"/>
</dbReference>
<evidence type="ECO:0000313" key="1">
    <source>
        <dbReference type="EMBL" id="VAV83830.1"/>
    </source>
</evidence>